<dbReference type="CDD" id="cd01823">
    <property type="entry name" value="SEST_like"/>
    <property type="match status" value="1"/>
</dbReference>
<dbReference type="SUPFAM" id="SSF52266">
    <property type="entry name" value="SGNH hydrolase"/>
    <property type="match status" value="1"/>
</dbReference>
<keyword evidence="4" id="KW-0378">Hydrolase</keyword>
<dbReference type="GO" id="GO:0016787">
    <property type="term" value="F:hydrolase activity"/>
    <property type="evidence" value="ECO:0007669"/>
    <property type="project" value="UniProtKB-KW"/>
</dbReference>
<name>A0ABR9RSM7_9ACTN</name>
<evidence type="ECO:0000313" key="5">
    <source>
        <dbReference type="Proteomes" id="UP000756387"/>
    </source>
</evidence>
<organism evidence="4 5">
    <name type="scientific">Nocardioides malaquae</name>
    <dbReference type="NCBI Taxonomy" id="2773426"/>
    <lineage>
        <taxon>Bacteria</taxon>
        <taxon>Bacillati</taxon>
        <taxon>Actinomycetota</taxon>
        <taxon>Actinomycetes</taxon>
        <taxon>Propionibacteriales</taxon>
        <taxon>Nocardioidaceae</taxon>
        <taxon>Nocardioides</taxon>
    </lineage>
</organism>
<dbReference type="EMBL" id="JADCSA010000004">
    <property type="protein sequence ID" value="MBE7324150.1"/>
    <property type="molecule type" value="Genomic_DNA"/>
</dbReference>
<feature type="region of interest" description="Disordered" evidence="1">
    <location>
        <begin position="35"/>
        <end position="54"/>
    </location>
</feature>
<evidence type="ECO:0000256" key="1">
    <source>
        <dbReference type="SAM" id="MobiDB-lite"/>
    </source>
</evidence>
<keyword evidence="5" id="KW-1185">Reference proteome</keyword>
<evidence type="ECO:0000313" key="4">
    <source>
        <dbReference type="EMBL" id="MBE7324150.1"/>
    </source>
</evidence>
<dbReference type="InterPro" id="IPR037460">
    <property type="entry name" value="SEST-like"/>
</dbReference>
<proteinExistence type="predicted"/>
<dbReference type="RefSeq" id="WP_193637478.1">
    <property type="nucleotide sequence ID" value="NZ_JADCSA010000004.1"/>
</dbReference>
<dbReference type="Pfam" id="PF13472">
    <property type="entry name" value="Lipase_GDSL_2"/>
    <property type="match status" value="1"/>
</dbReference>
<dbReference type="PANTHER" id="PTHR37981">
    <property type="entry name" value="LIPASE 2"/>
    <property type="match status" value="1"/>
</dbReference>
<comment type="caution">
    <text evidence="4">The sequence shown here is derived from an EMBL/GenBank/DDBJ whole genome shotgun (WGS) entry which is preliminary data.</text>
</comment>
<feature type="domain" description="SGNH hydrolase-type esterase" evidence="3">
    <location>
        <begin position="67"/>
        <end position="299"/>
    </location>
</feature>
<reference evidence="4 5" key="1">
    <citation type="submission" date="2020-10" db="EMBL/GenBank/DDBJ databases">
        <title>Nocardioides sp. isolated from sludge.</title>
        <authorList>
            <person name="Zhang X."/>
        </authorList>
    </citation>
    <scope>NUCLEOTIDE SEQUENCE [LARGE SCALE GENOMIC DNA]</scope>
    <source>
        <strain evidence="4 5">Y6</strain>
    </source>
</reference>
<dbReference type="InterPro" id="IPR013830">
    <property type="entry name" value="SGNH_hydro"/>
</dbReference>
<evidence type="ECO:0000256" key="2">
    <source>
        <dbReference type="SAM" id="SignalP"/>
    </source>
</evidence>
<dbReference type="InterPro" id="IPR036514">
    <property type="entry name" value="SGNH_hydro_sf"/>
</dbReference>
<dbReference type="Proteomes" id="UP000756387">
    <property type="component" value="Unassembled WGS sequence"/>
</dbReference>
<evidence type="ECO:0000259" key="3">
    <source>
        <dbReference type="Pfam" id="PF13472"/>
    </source>
</evidence>
<accession>A0ABR9RSM7</accession>
<feature type="compositionally biased region" description="Low complexity" evidence="1">
    <location>
        <begin position="35"/>
        <end position="48"/>
    </location>
</feature>
<gene>
    <name evidence="4" type="ORF">IEQ44_05755</name>
</gene>
<sequence length="423" mass="44850">MRRTTSLLSAAAIVPLVGALLAAPAQALPTQALTGSGVAPASVPAAASDPEHVPVWDHGPGGERVVAFGDSFVSGPGIQPVRTDVGCMRSEKNFPTLVAQGLEARSFVDASCGGATTVHFTEPQPQGDYTNAPQLDALSRDTTLVTFGTMGGNDIGLVQLAGACVVGDCVPAPGDDPLAEAFAAVEGRLVAALDETRRRAPQAEVLVVGYGTYLPPGGCPDVLPLPGDRADYLQSQIDRLSDLLERIAGERGVAFVDQRDIPGAVEHTVCAAPEEQWIRGLETYGDGILMHPSTAGMRATADYLTQRLGEVRPEGPPQPPTRAERRAALKQKAATVRASSSCLREGRRLRVRVRGGQGAVTRASLWVGGRWLARDVRAPYVLTVKAAKVKRHRGALRVRVVLRDAELKVTRGLRVTRPRCARR</sequence>
<feature type="chain" id="PRO_5046817855" evidence="2">
    <location>
        <begin position="28"/>
        <end position="423"/>
    </location>
</feature>
<dbReference type="PANTHER" id="PTHR37981:SF1">
    <property type="entry name" value="SGNH HYDROLASE-TYPE ESTERASE DOMAIN-CONTAINING PROTEIN"/>
    <property type="match status" value="1"/>
</dbReference>
<keyword evidence="2" id="KW-0732">Signal</keyword>
<protein>
    <submittedName>
        <fullName evidence="4">SGNH/GDSL hydrolase family protein</fullName>
    </submittedName>
</protein>
<dbReference type="Gene3D" id="3.40.50.1110">
    <property type="entry name" value="SGNH hydrolase"/>
    <property type="match status" value="1"/>
</dbReference>
<feature type="signal peptide" evidence="2">
    <location>
        <begin position="1"/>
        <end position="27"/>
    </location>
</feature>